<protein>
    <submittedName>
        <fullName evidence="4">SUMO-activating enzyme subunit 1</fullName>
    </submittedName>
</protein>
<evidence type="ECO:0000313" key="4">
    <source>
        <dbReference type="RefSeq" id="XP_003741523.1"/>
    </source>
</evidence>
<evidence type="ECO:0000259" key="2">
    <source>
        <dbReference type="Pfam" id="PF00899"/>
    </source>
</evidence>
<dbReference type="GO" id="GO:0016925">
    <property type="term" value="P:protein sumoylation"/>
    <property type="evidence" value="ECO:0007669"/>
    <property type="project" value="TreeGrafter"/>
</dbReference>
<dbReference type="PANTHER" id="PTHR10953">
    <property type="entry name" value="UBIQUITIN-ACTIVATING ENZYME E1"/>
    <property type="match status" value="1"/>
</dbReference>
<keyword evidence="3" id="KW-1185">Reference proteome</keyword>
<dbReference type="InterPro" id="IPR045886">
    <property type="entry name" value="ThiF/MoeB/HesA"/>
</dbReference>
<dbReference type="AlphaFoldDB" id="A0AAJ6VWE9"/>
<dbReference type="SUPFAM" id="SSF69572">
    <property type="entry name" value="Activating enzymes of the ubiquitin-like proteins"/>
    <property type="match status" value="1"/>
</dbReference>
<dbReference type="CTD" id="41532"/>
<reference evidence="4" key="1">
    <citation type="submission" date="2025-08" db="UniProtKB">
        <authorList>
            <consortium name="RefSeq"/>
        </authorList>
    </citation>
    <scope>IDENTIFICATION</scope>
</reference>
<evidence type="ECO:0000313" key="3">
    <source>
        <dbReference type="Proteomes" id="UP000694867"/>
    </source>
</evidence>
<dbReference type="Pfam" id="PF00899">
    <property type="entry name" value="ThiF"/>
    <property type="match status" value="1"/>
</dbReference>
<proteinExistence type="inferred from homology"/>
<feature type="domain" description="THIF-type NAD/FAD binding fold" evidence="2">
    <location>
        <begin position="20"/>
        <end position="311"/>
    </location>
</feature>
<evidence type="ECO:0000256" key="1">
    <source>
        <dbReference type="ARBA" id="ARBA00005673"/>
    </source>
</evidence>
<dbReference type="GO" id="GO:0019948">
    <property type="term" value="F:SUMO activating enzyme activity"/>
    <property type="evidence" value="ECO:0007669"/>
    <property type="project" value="TreeGrafter"/>
</dbReference>
<name>A0AAJ6VWE9_9ACAR</name>
<dbReference type="InterPro" id="IPR000594">
    <property type="entry name" value="ThiF_NAD_FAD-bd"/>
</dbReference>
<gene>
    <name evidence="4" type="primary">LOC100904991</name>
</gene>
<dbReference type="RefSeq" id="XP_003741523.1">
    <property type="nucleotide sequence ID" value="XM_003741475.2"/>
</dbReference>
<dbReference type="KEGG" id="goe:100904991"/>
<sequence>MKRNVSETIEELTDEERKLYDRQIRLWGLEAQRRLNKFRVCVAGMTGLGAEVAKNVILAGVAQVTLMDHKEVLENDFRSQFMVKPQDLGKNRASASLSYARRLNPMVKTEALEEDILEKDDSAFLKQFDMLVVCDMIPLKRAFDLDDRCRKNNVKLIFGHVLAGMGFFISDLMNFDFVGEVINHLKDGKQVKNEPMNRLYPPMREIMNVRYVNKRSGAALTKRTNKCVLQLYLLLEFYKETADSIPTKEDLENLLPKVAERLGAPEERFEIDLLDEILSHEPGPVAATVGGVLGQEVVKVASQNCVPFHNSFVFDVDTCQGVVELLK</sequence>
<organism evidence="3 4">
    <name type="scientific">Galendromus occidentalis</name>
    <name type="common">western predatory mite</name>
    <dbReference type="NCBI Taxonomy" id="34638"/>
    <lineage>
        <taxon>Eukaryota</taxon>
        <taxon>Metazoa</taxon>
        <taxon>Ecdysozoa</taxon>
        <taxon>Arthropoda</taxon>
        <taxon>Chelicerata</taxon>
        <taxon>Arachnida</taxon>
        <taxon>Acari</taxon>
        <taxon>Parasitiformes</taxon>
        <taxon>Mesostigmata</taxon>
        <taxon>Gamasina</taxon>
        <taxon>Phytoseioidea</taxon>
        <taxon>Phytoseiidae</taxon>
        <taxon>Typhlodrominae</taxon>
        <taxon>Galendromus</taxon>
    </lineage>
</organism>
<accession>A0AAJ6VWE9</accession>
<dbReference type="PANTHER" id="PTHR10953:SF162">
    <property type="entry name" value="SUMO-ACTIVATING ENZYME SUBUNIT 1"/>
    <property type="match status" value="1"/>
</dbReference>
<dbReference type="GO" id="GO:0031510">
    <property type="term" value="C:SUMO activating enzyme complex"/>
    <property type="evidence" value="ECO:0007669"/>
    <property type="project" value="TreeGrafter"/>
</dbReference>
<dbReference type="InterPro" id="IPR035985">
    <property type="entry name" value="Ubiquitin-activating_enz"/>
</dbReference>
<comment type="similarity">
    <text evidence="1">Belongs to the ubiquitin-activating E1 family.</text>
</comment>
<dbReference type="Proteomes" id="UP000694867">
    <property type="component" value="Unplaced"/>
</dbReference>
<dbReference type="GeneID" id="100904991"/>
<dbReference type="GO" id="GO:0005737">
    <property type="term" value="C:cytoplasm"/>
    <property type="evidence" value="ECO:0007669"/>
    <property type="project" value="TreeGrafter"/>
</dbReference>
<dbReference type="Gene3D" id="3.40.50.720">
    <property type="entry name" value="NAD(P)-binding Rossmann-like Domain"/>
    <property type="match status" value="1"/>
</dbReference>